<dbReference type="Pfam" id="PF14576">
    <property type="entry name" value="SEO_N"/>
    <property type="match status" value="1"/>
</dbReference>
<evidence type="ECO:0000259" key="1">
    <source>
        <dbReference type="Pfam" id="PF14576"/>
    </source>
</evidence>
<evidence type="ECO:0000259" key="2">
    <source>
        <dbReference type="Pfam" id="PF14577"/>
    </source>
</evidence>
<proteinExistence type="predicted"/>
<gene>
    <name evidence="3" type="ORF">K2173_028042</name>
</gene>
<dbReference type="EMBL" id="JAIWQS010000002">
    <property type="protein sequence ID" value="KAJ8772865.1"/>
    <property type="molecule type" value="Genomic_DNA"/>
</dbReference>
<evidence type="ECO:0000313" key="3">
    <source>
        <dbReference type="EMBL" id="KAJ8772865.1"/>
    </source>
</evidence>
<dbReference type="InterPro" id="IPR027942">
    <property type="entry name" value="SEO_N"/>
</dbReference>
<dbReference type="AlphaFoldDB" id="A0AAV8U3C6"/>
<feature type="domain" description="Sieve element occlusion C-terminal" evidence="2">
    <location>
        <begin position="439"/>
        <end position="667"/>
    </location>
</feature>
<dbReference type="GO" id="GO:0010088">
    <property type="term" value="P:phloem development"/>
    <property type="evidence" value="ECO:0007669"/>
    <property type="project" value="InterPro"/>
</dbReference>
<dbReference type="InterPro" id="IPR039299">
    <property type="entry name" value="SEOA"/>
</dbReference>
<dbReference type="PANTHER" id="PTHR33232">
    <property type="entry name" value="PROTEIN SIEVE ELEMENT OCCLUSION B-LIKE"/>
    <property type="match status" value="1"/>
</dbReference>
<sequence>MAAPNSLVSPQIALMDKIKATHLSGIPRELDVTPLLLIVENIFYPTVQVDVTHTAVQSELSFLIERVSCEISYKALSRVDSETTALTIFNMIGTYDWDVKLVLSLAAFALNYGSFLLVNRTHSTNELAESIAKLRGLPNLSGNETLNKLINSMVKLAKCVLEFQRLPRVYISAEFQAFANALEQIKFAAYMTVKSIVTCSIYISSIMSFVATQSTVLGHGFQFLEADLSGCTQQLITTYESLNRHLVECNTHIETSKNDKFYQQLVMYFGQTTQSYSTITLLTNLLCANDNDRRPLDLIQCSSSVSVATTVSINELNLVGKNVLLFFSSVEISKVEITNIISVYEKHKAACEIVWIPIVEQWTEVAVSKFNSLQALMPWYTICKPELLHTVVVKFVKNKWQFGSKPMLVVLDHKGKLSCSDAFHMVQIWGVDAFPFTNSRQKELWMQQTWKLDILIQSVQTNQSIIWNWIANKKLIFLCGGNNMNEVMEIIQSAVSKNPELAIVCVSSSFTEQQFSSFMYQITEKQDGYCLIDEGQWQLFKLRLESMLFSKIQVGVTAETDPILFGIQKLLSYSETTEWAMLSQGSEIKVCGLGSLVKQTFLQFSQWQAQATHDFAAAFVGYYQEHRKFQLPPCRMEFPPCGPYIPSQLLCPECNCIMKRNITFSCYHPTYHVTSTTSTTTNVVTSVTSVATSSATATATKIGASSLTSAGVFDKSRIAATNTGGKEIGSATSIGDTSTGTATTIGASGLISAGVLDKSSIAATKLGAMEIGSVASIVDTWRAAATSIGTSGHVSAGVLDTSSNAASNIAISGDSNDAFVESSTIEEYP</sequence>
<dbReference type="PANTHER" id="PTHR33232:SF9">
    <property type="entry name" value="PROTEIN SIEVE ELEMENT OCCLUSION B"/>
    <property type="match status" value="1"/>
</dbReference>
<organism evidence="3 4">
    <name type="scientific">Erythroxylum novogranatense</name>
    <dbReference type="NCBI Taxonomy" id="1862640"/>
    <lineage>
        <taxon>Eukaryota</taxon>
        <taxon>Viridiplantae</taxon>
        <taxon>Streptophyta</taxon>
        <taxon>Embryophyta</taxon>
        <taxon>Tracheophyta</taxon>
        <taxon>Spermatophyta</taxon>
        <taxon>Magnoliopsida</taxon>
        <taxon>eudicotyledons</taxon>
        <taxon>Gunneridae</taxon>
        <taxon>Pentapetalae</taxon>
        <taxon>rosids</taxon>
        <taxon>fabids</taxon>
        <taxon>Malpighiales</taxon>
        <taxon>Erythroxylaceae</taxon>
        <taxon>Erythroxylum</taxon>
    </lineage>
</organism>
<accession>A0AAV8U3C6</accession>
<dbReference type="Pfam" id="PF14577">
    <property type="entry name" value="SEO_C"/>
    <property type="match status" value="1"/>
</dbReference>
<keyword evidence="4" id="KW-1185">Reference proteome</keyword>
<dbReference type="InterPro" id="IPR027944">
    <property type="entry name" value="SEO_C"/>
</dbReference>
<protein>
    <submittedName>
        <fullName evidence="3">Uncharacterized protein</fullName>
    </submittedName>
</protein>
<dbReference type="Proteomes" id="UP001159364">
    <property type="component" value="Linkage Group LG02"/>
</dbReference>
<feature type="domain" description="Sieve element occlusion N-terminal" evidence="1">
    <location>
        <begin position="13"/>
        <end position="270"/>
    </location>
</feature>
<reference evidence="3 4" key="1">
    <citation type="submission" date="2021-09" db="EMBL/GenBank/DDBJ databases">
        <title>Genomic insights and catalytic innovation underlie evolution of tropane alkaloids biosynthesis.</title>
        <authorList>
            <person name="Wang Y.-J."/>
            <person name="Tian T."/>
            <person name="Huang J.-P."/>
            <person name="Huang S.-X."/>
        </authorList>
    </citation>
    <scope>NUCLEOTIDE SEQUENCE [LARGE SCALE GENOMIC DNA]</scope>
    <source>
        <strain evidence="3">KIB-2018</strain>
        <tissue evidence="3">Leaf</tissue>
    </source>
</reference>
<evidence type="ECO:0000313" key="4">
    <source>
        <dbReference type="Proteomes" id="UP001159364"/>
    </source>
</evidence>
<comment type="caution">
    <text evidence="3">The sequence shown here is derived from an EMBL/GenBank/DDBJ whole genome shotgun (WGS) entry which is preliminary data.</text>
</comment>
<name>A0AAV8U3C6_9ROSI</name>